<evidence type="ECO:0000313" key="12">
    <source>
        <dbReference type="Proteomes" id="UP000602745"/>
    </source>
</evidence>
<evidence type="ECO:0000256" key="5">
    <source>
        <dbReference type="ARBA" id="ARBA00022857"/>
    </source>
</evidence>
<dbReference type="PANTHER" id="PTHR48069:SF3">
    <property type="entry name" value="DIHYDROFOLATE REDUCTASE"/>
    <property type="match status" value="1"/>
</dbReference>
<dbReference type="PANTHER" id="PTHR48069">
    <property type="entry name" value="DIHYDROFOLATE REDUCTASE"/>
    <property type="match status" value="1"/>
</dbReference>
<sequence length="173" mass="18860">MKVPVVPVVLVVAVARNGVIGADNGLPWRLSSDLKRFKALTMGQPIIMGRKTFQSIGKPLPGRETIVVTRNAYADFGPGIHVTTSLDEALDRGQVLAREMRAKSIAVIGGGEIYAQAMAYADRLEMTEVDASPVGDARFPAVDETIWREVSREPHSAGEKDDHAFTFVTLTRR</sequence>
<dbReference type="GO" id="GO:0046452">
    <property type="term" value="P:dihydrofolate metabolic process"/>
    <property type="evidence" value="ECO:0007669"/>
    <property type="project" value="TreeGrafter"/>
</dbReference>
<evidence type="ECO:0000256" key="3">
    <source>
        <dbReference type="ARBA" id="ARBA00012856"/>
    </source>
</evidence>
<dbReference type="Proteomes" id="UP000602745">
    <property type="component" value="Unassembled WGS sequence"/>
</dbReference>
<accession>A0A8J2YGY9</accession>
<evidence type="ECO:0000313" key="11">
    <source>
        <dbReference type="EMBL" id="GGE42559.1"/>
    </source>
</evidence>
<dbReference type="GO" id="GO:0004146">
    <property type="term" value="F:dihydrofolate reductase activity"/>
    <property type="evidence" value="ECO:0007669"/>
    <property type="project" value="UniProtKB-EC"/>
</dbReference>
<comment type="similarity">
    <text evidence="2 8 9">Belongs to the dihydrofolate reductase family.</text>
</comment>
<evidence type="ECO:0000256" key="6">
    <source>
        <dbReference type="ARBA" id="ARBA00023002"/>
    </source>
</evidence>
<dbReference type="EMBL" id="BMCP01000002">
    <property type="protein sequence ID" value="GGE42559.1"/>
    <property type="molecule type" value="Genomic_DNA"/>
</dbReference>
<dbReference type="GO" id="GO:0005829">
    <property type="term" value="C:cytosol"/>
    <property type="evidence" value="ECO:0007669"/>
    <property type="project" value="TreeGrafter"/>
</dbReference>
<gene>
    <name evidence="11" type="ORF">GCM10007276_19830</name>
</gene>
<organism evidence="11 12">
    <name type="scientific">Agaricicola taiwanensis</name>
    <dbReference type="NCBI Taxonomy" id="591372"/>
    <lineage>
        <taxon>Bacteria</taxon>
        <taxon>Pseudomonadati</taxon>
        <taxon>Pseudomonadota</taxon>
        <taxon>Alphaproteobacteria</taxon>
        <taxon>Rhodobacterales</taxon>
        <taxon>Paracoccaceae</taxon>
        <taxon>Agaricicola</taxon>
    </lineage>
</organism>
<dbReference type="FunFam" id="3.40.430.10:FF:000001">
    <property type="entry name" value="Dihydrofolate reductase"/>
    <property type="match status" value="1"/>
</dbReference>
<dbReference type="InterPro" id="IPR012259">
    <property type="entry name" value="DHFR"/>
</dbReference>
<dbReference type="Pfam" id="PF00186">
    <property type="entry name" value="DHFR_1"/>
    <property type="match status" value="1"/>
</dbReference>
<dbReference type="InterPro" id="IPR017925">
    <property type="entry name" value="DHFR_CS"/>
</dbReference>
<evidence type="ECO:0000256" key="8">
    <source>
        <dbReference type="PIRNR" id="PIRNR000194"/>
    </source>
</evidence>
<evidence type="ECO:0000259" key="10">
    <source>
        <dbReference type="PROSITE" id="PS51330"/>
    </source>
</evidence>
<dbReference type="GO" id="GO:0070401">
    <property type="term" value="F:NADP+ binding"/>
    <property type="evidence" value="ECO:0007669"/>
    <property type="project" value="UniProtKB-ARBA"/>
</dbReference>
<dbReference type="PROSITE" id="PS00075">
    <property type="entry name" value="DHFR_1"/>
    <property type="match status" value="1"/>
</dbReference>
<feature type="domain" description="DHFR" evidence="10">
    <location>
        <begin position="7"/>
        <end position="172"/>
    </location>
</feature>
<evidence type="ECO:0000256" key="9">
    <source>
        <dbReference type="RuleBase" id="RU004474"/>
    </source>
</evidence>
<dbReference type="AlphaFoldDB" id="A0A8J2YGY9"/>
<comment type="caution">
    <text evidence="11">The sequence shown here is derived from an EMBL/GenBank/DDBJ whole genome shotgun (WGS) entry which is preliminary data.</text>
</comment>
<dbReference type="Gene3D" id="3.40.430.10">
    <property type="entry name" value="Dihydrofolate Reductase, subunit A"/>
    <property type="match status" value="1"/>
</dbReference>
<comment type="function">
    <text evidence="7 8">Key enzyme in folate metabolism. Catalyzes an essential reaction for de novo glycine and purine synthesis, and for DNA precursor synthesis.</text>
</comment>
<protein>
    <recommendedName>
        <fullName evidence="3 8">Dihydrofolate reductase</fullName>
        <ecNumber evidence="3 8">1.5.1.3</ecNumber>
    </recommendedName>
</protein>
<evidence type="ECO:0000256" key="2">
    <source>
        <dbReference type="ARBA" id="ARBA00009539"/>
    </source>
</evidence>
<keyword evidence="6 8" id="KW-0560">Oxidoreductase</keyword>
<dbReference type="InterPro" id="IPR024072">
    <property type="entry name" value="DHFR-like_dom_sf"/>
</dbReference>
<reference evidence="11" key="2">
    <citation type="submission" date="2020-09" db="EMBL/GenBank/DDBJ databases">
        <authorList>
            <person name="Sun Q."/>
            <person name="Sedlacek I."/>
        </authorList>
    </citation>
    <scope>NUCLEOTIDE SEQUENCE</scope>
    <source>
        <strain evidence="11">CCM 7684</strain>
    </source>
</reference>
<dbReference type="RefSeq" id="WP_188409565.1">
    <property type="nucleotide sequence ID" value="NZ_BMCP01000002.1"/>
</dbReference>
<dbReference type="SUPFAM" id="SSF53597">
    <property type="entry name" value="Dihydrofolate reductase-like"/>
    <property type="match status" value="1"/>
</dbReference>
<evidence type="ECO:0000256" key="4">
    <source>
        <dbReference type="ARBA" id="ARBA00022563"/>
    </source>
</evidence>
<evidence type="ECO:0000256" key="7">
    <source>
        <dbReference type="ARBA" id="ARBA00025067"/>
    </source>
</evidence>
<dbReference type="GO" id="GO:0006730">
    <property type="term" value="P:one-carbon metabolic process"/>
    <property type="evidence" value="ECO:0007669"/>
    <property type="project" value="UniProtKB-KW"/>
</dbReference>
<comment type="pathway">
    <text evidence="1 8">Cofactor biosynthesis; tetrahydrofolate biosynthesis; 5,6,7,8-tetrahydrofolate from 7,8-dihydrofolate: step 1/1.</text>
</comment>
<keyword evidence="12" id="KW-1185">Reference proteome</keyword>
<keyword evidence="5 8" id="KW-0521">NADP</keyword>
<reference evidence="11" key="1">
    <citation type="journal article" date="2014" name="Int. J. Syst. Evol. Microbiol.">
        <title>Complete genome sequence of Corynebacterium casei LMG S-19264T (=DSM 44701T), isolated from a smear-ripened cheese.</title>
        <authorList>
            <consortium name="US DOE Joint Genome Institute (JGI-PGF)"/>
            <person name="Walter F."/>
            <person name="Albersmeier A."/>
            <person name="Kalinowski J."/>
            <person name="Ruckert C."/>
        </authorList>
    </citation>
    <scope>NUCLEOTIDE SEQUENCE</scope>
    <source>
        <strain evidence="11">CCM 7684</strain>
    </source>
</reference>
<proteinExistence type="inferred from homology"/>
<dbReference type="GO" id="GO:0046655">
    <property type="term" value="P:folic acid metabolic process"/>
    <property type="evidence" value="ECO:0007669"/>
    <property type="project" value="TreeGrafter"/>
</dbReference>
<dbReference type="UniPathway" id="UPA00077">
    <property type="reaction ID" value="UER00158"/>
</dbReference>
<dbReference type="GO" id="GO:0046654">
    <property type="term" value="P:tetrahydrofolate biosynthetic process"/>
    <property type="evidence" value="ECO:0007669"/>
    <property type="project" value="UniProtKB-UniPathway"/>
</dbReference>
<dbReference type="CDD" id="cd00209">
    <property type="entry name" value="DHFR"/>
    <property type="match status" value="1"/>
</dbReference>
<evidence type="ECO:0000256" key="1">
    <source>
        <dbReference type="ARBA" id="ARBA00004903"/>
    </source>
</evidence>
<name>A0A8J2YGY9_9RHOB</name>
<dbReference type="EC" id="1.5.1.3" evidence="3 8"/>
<dbReference type="PROSITE" id="PS51330">
    <property type="entry name" value="DHFR_2"/>
    <property type="match status" value="1"/>
</dbReference>
<comment type="catalytic activity">
    <reaction evidence="8">
        <text>(6S)-5,6,7,8-tetrahydrofolate + NADP(+) = 7,8-dihydrofolate + NADPH + H(+)</text>
        <dbReference type="Rhea" id="RHEA:15009"/>
        <dbReference type="ChEBI" id="CHEBI:15378"/>
        <dbReference type="ChEBI" id="CHEBI:57451"/>
        <dbReference type="ChEBI" id="CHEBI:57453"/>
        <dbReference type="ChEBI" id="CHEBI:57783"/>
        <dbReference type="ChEBI" id="CHEBI:58349"/>
        <dbReference type="EC" id="1.5.1.3"/>
    </reaction>
</comment>
<keyword evidence="4 8" id="KW-0554">One-carbon metabolism</keyword>
<dbReference type="PRINTS" id="PR00070">
    <property type="entry name" value="DHFR"/>
</dbReference>
<dbReference type="PIRSF" id="PIRSF000194">
    <property type="entry name" value="DHFR"/>
    <property type="match status" value="1"/>
</dbReference>
<dbReference type="InterPro" id="IPR001796">
    <property type="entry name" value="DHFR_dom"/>
</dbReference>